<evidence type="ECO:0000256" key="5">
    <source>
        <dbReference type="SAM" id="SignalP"/>
    </source>
</evidence>
<gene>
    <name evidence="8" type="ORF">D3P05_03820</name>
</gene>
<accession>A0A419AAJ9</accession>
<keyword evidence="2" id="KW-0560">Oxidoreductase</keyword>
<name>A0A419AAJ9_9RHOB</name>
<protein>
    <submittedName>
        <fullName evidence="8">DsbA family protein</fullName>
    </submittedName>
</protein>
<keyword evidence="9" id="KW-1185">Reference proteome</keyword>
<dbReference type="GO" id="GO:0016491">
    <property type="term" value="F:oxidoreductase activity"/>
    <property type="evidence" value="ECO:0007669"/>
    <property type="project" value="UniProtKB-KW"/>
</dbReference>
<dbReference type="OrthoDB" id="9780147at2"/>
<dbReference type="InterPro" id="IPR001853">
    <property type="entry name" value="DSBA-like_thioredoxin_dom"/>
</dbReference>
<evidence type="ECO:0000313" key="8">
    <source>
        <dbReference type="EMBL" id="RJL20106.1"/>
    </source>
</evidence>
<dbReference type="InterPro" id="IPR041205">
    <property type="entry name" value="ScsC_N"/>
</dbReference>
<evidence type="ECO:0000256" key="2">
    <source>
        <dbReference type="ARBA" id="ARBA00023002"/>
    </source>
</evidence>
<dbReference type="CDD" id="cd03023">
    <property type="entry name" value="DsbA_Com1_like"/>
    <property type="match status" value="1"/>
</dbReference>
<dbReference type="InterPro" id="IPR036249">
    <property type="entry name" value="Thioredoxin-like_sf"/>
</dbReference>
<proteinExistence type="predicted"/>
<dbReference type="Proteomes" id="UP000283587">
    <property type="component" value="Unassembled WGS sequence"/>
</dbReference>
<sequence>MTRLTAALLLTATFALPAQAFDISAMSEEEKAAFGEAVRDYLMENPEVLVESINVLEERRAATEAENDVALVAANRAAIFEDGHSWVGGNPEGDLTMVEFIDYRCGVCRRFNQEVHDVVENDGNIRLILKEFPILGQDSENSARFAIAVRHLAGDEAYMKAHDELMALRSEASLEALRGVAEKIGVDADEVVNMMNTETVTAVLRENRQLAERMAIQGTPTFVIGDHLLRGVPGIGLTATVEQIREEMTEG</sequence>
<dbReference type="PANTHER" id="PTHR13887:SF14">
    <property type="entry name" value="DISULFIDE BOND FORMATION PROTEIN D"/>
    <property type="match status" value="1"/>
</dbReference>
<dbReference type="SUPFAM" id="SSF52833">
    <property type="entry name" value="Thioredoxin-like"/>
    <property type="match status" value="1"/>
</dbReference>
<comment type="caution">
    <text evidence="8">The sequence shown here is derived from an EMBL/GenBank/DDBJ whole genome shotgun (WGS) entry which is preliminary data.</text>
</comment>
<evidence type="ECO:0000256" key="3">
    <source>
        <dbReference type="ARBA" id="ARBA00023157"/>
    </source>
</evidence>
<evidence type="ECO:0000256" key="1">
    <source>
        <dbReference type="ARBA" id="ARBA00022729"/>
    </source>
</evidence>
<dbReference type="Pfam" id="PF18312">
    <property type="entry name" value="ScsC_N"/>
    <property type="match status" value="1"/>
</dbReference>
<evidence type="ECO:0000259" key="6">
    <source>
        <dbReference type="Pfam" id="PF01323"/>
    </source>
</evidence>
<feature type="signal peptide" evidence="5">
    <location>
        <begin position="1"/>
        <end position="20"/>
    </location>
</feature>
<evidence type="ECO:0000313" key="9">
    <source>
        <dbReference type="Proteomes" id="UP000283587"/>
    </source>
</evidence>
<keyword evidence="4" id="KW-0676">Redox-active center</keyword>
<dbReference type="RefSeq" id="WP_119896860.1">
    <property type="nucleotide sequence ID" value="NZ_QNRC01000015.1"/>
</dbReference>
<feature type="domain" description="DSBA-like thioredoxin" evidence="6">
    <location>
        <begin position="97"/>
        <end position="232"/>
    </location>
</feature>
<reference evidence="9" key="1">
    <citation type="submission" date="2018-09" db="EMBL/GenBank/DDBJ databases">
        <title>Paracoccus onubensis nov. sp. a moderate halophilic bacterium isolated from Gruta de las Maravillas (Aracena, Spain).</title>
        <authorList>
            <person name="Jurado V."/>
            <person name="Gutierrez-Patricio S."/>
            <person name="Gonzalez-Pimentel J.L."/>
            <person name="Miller A.Z."/>
            <person name="Laiz L."/>
            <person name="Saiz-Jimenez C."/>
        </authorList>
    </citation>
    <scope>NUCLEOTIDE SEQUENCE [LARGE SCALE GENOMIC DNA]</scope>
    <source>
        <strain evidence="9">DSM 26381</strain>
    </source>
</reference>
<evidence type="ECO:0000256" key="4">
    <source>
        <dbReference type="ARBA" id="ARBA00023284"/>
    </source>
</evidence>
<dbReference type="EMBL" id="QZEW01000012">
    <property type="protein sequence ID" value="RJL20106.1"/>
    <property type="molecule type" value="Genomic_DNA"/>
</dbReference>
<dbReference type="AlphaFoldDB" id="A0A419AAJ9"/>
<feature type="chain" id="PRO_5019166967" evidence="5">
    <location>
        <begin position="21"/>
        <end position="251"/>
    </location>
</feature>
<feature type="domain" description="Copper resistance protein ScsC N-terminal" evidence="7">
    <location>
        <begin position="30"/>
        <end position="62"/>
    </location>
</feature>
<evidence type="ECO:0000259" key="7">
    <source>
        <dbReference type="Pfam" id="PF18312"/>
    </source>
</evidence>
<keyword evidence="1 5" id="KW-0732">Signal</keyword>
<dbReference type="Gene3D" id="3.40.30.10">
    <property type="entry name" value="Glutaredoxin"/>
    <property type="match status" value="1"/>
</dbReference>
<keyword evidence="3" id="KW-1015">Disulfide bond</keyword>
<dbReference type="Pfam" id="PF01323">
    <property type="entry name" value="DSBA"/>
    <property type="match status" value="1"/>
</dbReference>
<dbReference type="PANTHER" id="PTHR13887">
    <property type="entry name" value="GLUTATHIONE S-TRANSFERASE KAPPA"/>
    <property type="match status" value="1"/>
</dbReference>
<organism evidence="8 9">
    <name type="scientific">Paracoccus siganidrum</name>
    <dbReference type="NCBI Taxonomy" id="1276757"/>
    <lineage>
        <taxon>Bacteria</taxon>
        <taxon>Pseudomonadati</taxon>
        <taxon>Pseudomonadota</taxon>
        <taxon>Alphaproteobacteria</taxon>
        <taxon>Rhodobacterales</taxon>
        <taxon>Paracoccaceae</taxon>
        <taxon>Paracoccus</taxon>
    </lineage>
</organism>